<gene>
    <name evidence="6" type="ORF">I41_28970</name>
</gene>
<dbReference type="NCBIfam" id="TIGR02603">
    <property type="entry name" value="CxxCH_TIGR02603"/>
    <property type="match status" value="1"/>
</dbReference>
<dbReference type="NCBIfam" id="TIGR02604">
    <property type="entry name" value="Piru_Ver_Nterm"/>
    <property type="match status" value="1"/>
</dbReference>
<evidence type="ECO:0000259" key="5">
    <source>
        <dbReference type="PROSITE" id="PS51007"/>
    </source>
</evidence>
<sequence>MLQSEELIVSSRCLRHIAATAAALLVGFWAALWTTAIAASEPLEPVAALADFALPPGYRIELVAAEPEIVDPVAMAFDPQGRLWVVEMRDYPLLAAGAPPSSRIRILEDKNRDGRFESASTFADGLLFPTGLQLWGSGAFVTLAGEIAYFPDDDHDSRADRHETWYRGFATHNEQLRANHPTLAADGLIYVAGGLRGGTIENVRRPADAPISINGRDFAFNPRTGEFRAVSGNGQFGLAIDDYGRRFTCSNRNPLIEVMIEQRYQDLNPALILPAVVQDAAAAGADSRIFARSRALTTSAQHAGQFTAACGVDIYRGDGLPTSAYGNAFICEPTANVVHREIVTPCGSVMRASSAEQDAEFLTAADEWFRPVNLADGPDGALYVVDMYRAVIEHPEWMTPELRGRPDLLKGIDRGRIYRILADGASATSPDREVTIEADPEKLTGLLSHPNSWRRETAARLLLELGGAAVVAPLQRAAASADTTSARWLAFSTLDALSGLKPDAISTMLRDGAPEIRALGLRLAEPHLATSAALATEALELAVDPDPRVRYQTALTSMVLPSLQTVAALREIALKGAGDDWTCRAVALASREQAGALLSELLAPDVRVEFTPALARELMAAVVAQDQGQQLPVVLSSFDRVDRQTSRALLLAAQDALQQRGMSLVSVLEALYTSAPTAHCAIQNLFDESLARICDGSIAESARIAEAPLLQLDARPAVGERLLELLAADASTPIQASAIAALRSQTAPELADALLAHVPSQLPTVRRATVELLSSRREWTAKLLHAVATEQIAASDVDPARRLQLMQSPDPVVRTEAERLFGSEFKDREEVVGRYQPALQLSGDAERGHAVYLGNCASCHRIGDEGTAIGPDIGDASMKTSAQLLTDILDPNRAVDANFVNYVALTVDGVSHQGLIKSETENGLVLLGADGKSVAILREDLQSLASGNSLMPVGLERQIDPQQMADLLAFLKTWRHAAELRGNRTDDHANAASLP</sequence>
<dbReference type="Gene3D" id="1.25.10.10">
    <property type="entry name" value="Leucine-rich Repeat Variant"/>
    <property type="match status" value="1"/>
</dbReference>
<protein>
    <submittedName>
        <fullName evidence="6">Cytochrome c</fullName>
    </submittedName>
</protein>
<evidence type="ECO:0000256" key="1">
    <source>
        <dbReference type="ARBA" id="ARBA00022617"/>
    </source>
</evidence>
<keyword evidence="7" id="KW-1185">Reference proteome</keyword>
<dbReference type="AlphaFoldDB" id="A0A517TZA8"/>
<name>A0A517TZA8_9BACT</name>
<dbReference type="Pfam" id="PF00034">
    <property type="entry name" value="Cytochrom_C"/>
    <property type="match status" value="1"/>
</dbReference>
<evidence type="ECO:0000313" key="6">
    <source>
        <dbReference type="EMBL" id="QDT73706.1"/>
    </source>
</evidence>
<accession>A0A517TZA8</accession>
<keyword evidence="1 4" id="KW-0349">Heme</keyword>
<dbReference type="Proteomes" id="UP000317909">
    <property type="component" value="Chromosome"/>
</dbReference>
<dbReference type="RefSeq" id="WP_145433261.1">
    <property type="nucleotide sequence ID" value="NZ_CP036339.1"/>
</dbReference>
<keyword evidence="2 4" id="KW-0479">Metal-binding</keyword>
<dbReference type="InterPro" id="IPR013427">
    <property type="entry name" value="Haem-bd_dom_put"/>
</dbReference>
<dbReference type="EMBL" id="CP036339">
    <property type="protein sequence ID" value="QDT73706.1"/>
    <property type="molecule type" value="Genomic_DNA"/>
</dbReference>
<evidence type="ECO:0000256" key="3">
    <source>
        <dbReference type="ARBA" id="ARBA00023004"/>
    </source>
</evidence>
<feature type="domain" description="Cytochrome c" evidence="5">
    <location>
        <begin position="843"/>
        <end position="975"/>
    </location>
</feature>
<dbReference type="PANTHER" id="PTHR33546">
    <property type="entry name" value="LARGE, MULTIFUNCTIONAL SECRETED PROTEIN-RELATED"/>
    <property type="match status" value="1"/>
</dbReference>
<dbReference type="GO" id="GO:0046872">
    <property type="term" value="F:metal ion binding"/>
    <property type="evidence" value="ECO:0007669"/>
    <property type="project" value="UniProtKB-KW"/>
</dbReference>
<dbReference type="Gene3D" id="1.10.760.10">
    <property type="entry name" value="Cytochrome c-like domain"/>
    <property type="match status" value="1"/>
</dbReference>
<dbReference type="Gene3D" id="2.120.10.30">
    <property type="entry name" value="TolB, C-terminal domain"/>
    <property type="match status" value="1"/>
</dbReference>
<evidence type="ECO:0000256" key="2">
    <source>
        <dbReference type="ARBA" id="ARBA00022723"/>
    </source>
</evidence>
<dbReference type="GO" id="GO:0020037">
    <property type="term" value="F:heme binding"/>
    <property type="evidence" value="ECO:0007669"/>
    <property type="project" value="InterPro"/>
</dbReference>
<dbReference type="PROSITE" id="PS51007">
    <property type="entry name" value="CYTC"/>
    <property type="match status" value="1"/>
</dbReference>
<dbReference type="SUPFAM" id="SSF50952">
    <property type="entry name" value="Soluble quinoprotein glucose dehydrogenase"/>
    <property type="match status" value="1"/>
</dbReference>
<dbReference type="InterPro" id="IPR011041">
    <property type="entry name" value="Quinoprot_gluc/sorb_DH_b-prop"/>
</dbReference>
<dbReference type="InterPro" id="IPR013428">
    <property type="entry name" value="Membrane-bound_put_N"/>
</dbReference>
<dbReference type="Pfam" id="PF23500">
    <property type="entry name" value="DUF7133"/>
    <property type="match status" value="1"/>
</dbReference>
<dbReference type="OrthoDB" id="230287at2"/>
<dbReference type="InterPro" id="IPR016024">
    <property type="entry name" value="ARM-type_fold"/>
</dbReference>
<dbReference type="SUPFAM" id="SSF46626">
    <property type="entry name" value="Cytochrome c"/>
    <property type="match status" value="1"/>
</dbReference>
<dbReference type="KEGG" id="llh:I41_28970"/>
<proteinExistence type="predicted"/>
<evidence type="ECO:0000256" key="4">
    <source>
        <dbReference type="PROSITE-ProRule" id="PRU00433"/>
    </source>
</evidence>
<reference evidence="6 7" key="1">
    <citation type="submission" date="2019-02" db="EMBL/GenBank/DDBJ databases">
        <title>Deep-cultivation of Planctomycetes and their phenomic and genomic characterization uncovers novel biology.</title>
        <authorList>
            <person name="Wiegand S."/>
            <person name="Jogler M."/>
            <person name="Boedeker C."/>
            <person name="Pinto D."/>
            <person name="Vollmers J."/>
            <person name="Rivas-Marin E."/>
            <person name="Kohn T."/>
            <person name="Peeters S.H."/>
            <person name="Heuer A."/>
            <person name="Rast P."/>
            <person name="Oberbeckmann S."/>
            <person name="Bunk B."/>
            <person name="Jeske O."/>
            <person name="Meyerdierks A."/>
            <person name="Storesund J.E."/>
            <person name="Kallscheuer N."/>
            <person name="Luecker S."/>
            <person name="Lage O.M."/>
            <person name="Pohl T."/>
            <person name="Merkel B.J."/>
            <person name="Hornburger P."/>
            <person name="Mueller R.-W."/>
            <person name="Bruemmer F."/>
            <person name="Labrenz M."/>
            <person name="Spormann A.M."/>
            <person name="Op den Camp H."/>
            <person name="Overmann J."/>
            <person name="Amann R."/>
            <person name="Jetten M.S.M."/>
            <person name="Mascher T."/>
            <person name="Medema M.H."/>
            <person name="Devos D.P."/>
            <person name="Kaster A.-K."/>
            <person name="Ovreas L."/>
            <person name="Rohde M."/>
            <person name="Galperin M.Y."/>
            <person name="Jogler C."/>
        </authorList>
    </citation>
    <scope>NUCLEOTIDE SEQUENCE [LARGE SCALE GENOMIC DNA]</scope>
    <source>
        <strain evidence="6 7">I41</strain>
    </source>
</reference>
<organism evidence="6 7">
    <name type="scientific">Lacipirellula limnantheis</name>
    <dbReference type="NCBI Taxonomy" id="2528024"/>
    <lineage>
        <taxon>Bacteria</taxon>
        <taxon>Pseudomonadati</taxon>
        <taxon>Planctomycetota</taxon>
        <taxon>Planctomycetia</taxon>
        <taxon>Pirellulales</taxon>
        <taxon>Lacipirellulaceae</taxon>
        <taxon>Lacipirellula</taxon>
    </lineage>
</organism>
<dbReference type="InterPro" id="IPR055557">
    <property type="entry name" value="DUF7133"/>
</dbReference>
<evidence type="ECO:0000313" key="7">
    <source>
        <dbReference type="Proteomes" id="UP000317909"/>
    </source>
</evidence>
<dbReference type="InterPro" id="IPR011042">
    <property type="entry name" value="6-blade_b-propeller_TolB-like"/>
</dbReference>
<dbReference type="PANTHER" id="PTHR33546:SF1">
    <property type="entry name" value="LARGE, MULTIFUNCTIONAL SECRETED PROTEIN"/>
    <property type="match status" value="1"/>
</dbReference>
<dbReference type="InterPro" id="IPR036909">
    <property type="entry name" value="Cyt_c-like_dom_sf"/>
</dbReference>
<dbReference type="InterPro" id="IPR011989">
    <property type="entry name" value="ARM-like"/>
</dbReference>
<dbReference type="SUPFAM" id="SSF48371">
    <property type="entry name" value="ARM repeat"/>
    <property type="match status" value="1"/>
</dbReference>
<dbReference type="InterPro" id="IPR009056">
    <property type="entry name" value="Cyt_c-like_dom"/>
</dbReference>
<dbReference type="GO" id="GO:0009055">
    <property type="term" value="F:electron transfer activity"/>
    <property type="evidence" value="ECO:0007669"/>
    <property type="project" value="InterPro"/>
</dbReference>
<keyword evidence="3 4" id="KW-0408">Iron</keyword>